<feature type="transmembrane region" description="Helical" evidence="2">
    <location>
        <begin position="186"/>
        <end position="208"/>
    </location>
</feature>
<proteinExistence type="predicted"/>
<keyword evidence="2" id="KW-0812">Transmembrane</keyword>
<feature type="transmembrane region" description="Helical" evidence="2">
    <location>
        <begin position="628"/>
        <end position="649"/>
    </location>
</feature>
<sequence>MSSALHLFLFFLLLVHSVLSDPATLSFNDCFDTRRGNASQKLTVNTIYGQIIRGGQEPHLNLTVIGSSPATIQDTREDGGGNLATLFTTTTILTLGAWSNSSRFCQTLRPPSPLGEVNNSTQLYCPIPAGDFAFSSTIPWGDDRALTTLNTRLSAVDPFSNQLICVDVETTQLEPHGEEPYGSALAIFWATVALAIAYWLLVGLARIVSAWNRGLTRPDKGLWERAQSAGFIIASAISGERFAVTPALLRFCTPSMRDIMFHTQWCAVLSMVAVQWPAFVYPLLTQTAWSTLSYNVTLIQDNQPRWNPLSTAPYNPPSDFADQLSDPNSPLYIDPTAPNLLFTLPDNATTGIPSFAYTIGVRPQDLFSICLILFLALAAVTIVLSLIIWFIDYMVCLISGMMSGKGPTAMKLSGTRSPGFSSRDMLDNIPNVNLDENKSLSGRDVQGIIRPPSRFTLTGATTTSAPTTRKWWRVRTDLSSFHGSVLHGNLVRLLVLFHLPITVFSMYQVTLPRSIVSVTSTALAGLSFALFSVLIPVILVVRVRLTTTNKLYDETRTLLSLGPLYNHYRHGSQMFASMFFATNLAFGVVVGAGQKSGTAQAIVILVVEVVSALVTSVWLPWGTGASMGLISFLFCVARIVIAVLLVILSPAISIGSGPGGWVAYGVLIILALVYLALALMLVMKVLEALVRIFGGISFDKSRHVVDSGLLGACGMLGCCGSRRHHRRRRGDHDKSKYKDTSGARSTHSDVSSYVPPRMPGALDSDSRKGSVHSGPPPSVLKPEHALRPYREESDDETGYIMGAWQPFQNQHSGYIPVKDTPPPKSSGFSRVGGGRAHIDSPYAITGGGGSAGGNQSTTTFPSMEQPSPSRRAPTDHQSVSSLPRSPVVDNDESPPPSVSSNSAMRSGALPPGAMAPFHVRTKSQTAIIENAGPPIGLYHRQQSSVSGSGTHTRPTRLDSAPPPSSYHRSSVVDDDHSSVDQPKKKPWYMLRRHRPHTSEGYSSQPKDEEAPLEPLDVPPPSTTTPGKSFVVIRKPPQGSPARSQQASASGSNAAGAPTTSS</sequence>
<dbReference type="PANTHER" id="PTHR31145">
    <property type="entry name" value="INTEGRAL MEMBRANE PROTEIN (AFU_ORTHOLOGUE AFUA_7G01610)"/>
    <property type="match status" value="1"/>
</dbReference>
<gene>
    <name evidence="5" type="ORF">WG66_7635</name>
</gene>
<feature type="compositionally biased region" description="Basic and acidic residues" evidence="1">
    <location>
        <begin position="970"/>
        <end position="983"/>
    </location>
</feature>
<organism evidence="5 6">
    <name type="scientific">Moniliophthora roreri</name>
    <name type="common">Frosty pod rot fungus</name>
    <name type="synonym">Monilia roreri</name>
    <dbReference type="NCBI Taxonomy" id="221103"/>
    <lineage>
        <taxon>Eukaryota</taxon>
        <taxon>Fungi</taxon>
        <taxon>Dikarya</taxon>
        <taxon>Basidiomycota</taxon>
        <taxon>Agaricomycotina</taxon>
        <taxon>Agaricomycetes</taxon>
        <taxon>Agaricomycetidae</taxon>
        <taxon>Agaricales</taxon>
        <taxon>Marasmiineae</taxon>
        <taxon>Marasmiaceae</taxon>
        <taxon>Moniliophthora</taxon>
    </lineage>
</organism>
<dbReference type="eggNOG" id="ENOG502R2RV">
    <property type="taxonomic scope" value="Eukaryota"/>
</dbReference>
<feature type="chain" id="PRO_5006902061" description="TRP C-terminal domain-containing protein" evidence="3">
    <location>
        <begin position="21"/>
        <end position="1061"/>
    </location>
</feature>
<dbReference type="EMBL" id="LATX01001631">
    <property type="protein sequence ID" value="KTB39788.1"/>
    <property type="molecule type" value="Genomic_DNA"/>
</dbReference>
<feature type="compositionally biased region" description="Basic residues" evidence="1">
    <location>
        <begin position="984"/>
        <end position="995"/>
    </location>
</feature>
<name>A0A0W0FTY6_MONRR</name>
<feature type="signal peptide" evidence="3">
    <location>
        <begin position="1"/>
        <end position="20"/>
    </location>
</feature>
<dbReference type="GO" id="GO:0016020">
    <property type="term" value="C:membrane"/>
    <property type="evidence" value="ECO:0007669"/>
    <property type="project" value="TreeGrafter"/>
</dbReference>
<feature type="compositionally biased region" description="Basic and acidic residues" evidence="1">
    <location>
        <begin position="781"/>
        <end position="791"/>
    </location>
</feature>
<feature type="compositionally biased region" description="Polar residues" evidence="1">
    <location>
        <begin position="940"/>
        <end position="952"/>
    </location>
</feature>
<feature type="compositionally biased region" description="Low complexity" evidence="1">
    <location>
        <begin position="1039"/>
        <end position="1061"/>
    </location>
</feature>
<dbReference type="PANTHER" id="PTHR31145:SF6">
    <property type="entry name" value="INTEGRAL MEMBRANE PROTEIN (AFU_ORTHOLOGUE AFUA_7G01610)"/>
    <property type="match status" value="1"/>
</dbReference>
<evidence type="ECO:0000259" key="4">
    <source>
        <dbReference type="Pfam" id="PF06011"/>
    </source>
</evidence>
<keyword evidence="3" id="KW-0732">Signal</keyword>
<evidence type="ECO:0000256" key="1">
    <source>
        <dbReference type="SAM" id="MobiDB-lite"/>
    </source>
</evidence>
<feature type="compositionally biased region" description="Basic and acidic residues" evidence="1">
    <location>
        <begin position="730"/>
        <end position="741"/>
    </location>
</feature>
<feature type="region of interest" description="Disordered" evidence="1">
    <location>
        <begin position="935"/>
        <end position="1061"/>
    </location>
</feature>
<comment type="caution">
    <text evidence="5">The sequence shown here is derived from an EMBL/GenBank/DDBJ whole genome shotgun (WGS) entry which is preliminary data.</text>
</comment>
<dbReference type="InterPro" id="IPR040241">
    <property type="entry name" value="TRP_Flc/Pkd2-like"/>
</dbReference>
<feature type="transmembrane region" description="Helical" evidence="2">
    <location>
        <begin position="661"/>
        <end position="682"/>
    </location>
</feature>
<feature type="transmembrane region" description="Helical" evidence="2">
    <location>
        <begin position="490"/>
        <end position="509"/>
    </location>
</feature>
<feature type="domain" description="TRP C-terminal" evidence="4">
    <location>
        <begin position="483"/>
        <end position="691"/>
    </location>
</feature>
<keyword evidence="2" id="KW-0472">Membrane</keyword>
<evidence type="ECO:0000256" key="3">
    <source>
        <dbReference type="SAM" id="SignalP"/>
    </source>
</evidence>
<feature type="transmembrane region" description="Helical" evidence="2">
    <location>
        <begin position="599"/>
        <end position="621"/>
    </location>
</feature>
<evidence type="ECO:0000256" key="2">
    <source>
        <dbReference type="SAM" id="Phobius"/>
    </source>
</evidence>
<evidence type="ECO:0000313" key="6">
    <source>
        <dbReference type="Proteomes" id="UP000054988"/>
    </source>
</evidence>
<dbReference type="Pfam" id="PF06011">
    <property type="entry name" value="TRP"/>
    <property type="match status" value="1"/>
</dbReference>
<dbReference type="AlphaFoldDB" id="A0A0W0FTY6"/>
<dbReference type="Proteomes" id="UP000054988">
    <property type="component" value="Unassembled WGS sequence"/>
</dbReference>
<dbReference type="GO" id="GO:0055085">
    <property type="term" value="P:transmembrane transport"/>
    <property type="evidence" value="ECO:0007669"/>
    <property type="project" value="TreeGrafter"/>
</dbReference>
<feature type="transmembrane region" description="Helical" evidence="2">
    <location>
        <begin position="366"/>
        <end position="391"/>
    </location>
</feature>
<feature type="compositionally biased region" description="Polar residues" evidence="1">
    <location>
        <begin position="742"/>
        <end position="751"/>
    </location>
</feature>
<keyword evidence="2" id="KW-1133">Transmembrane helix</keyword>
<accession>A0A0W0FTY6</accession>
<protein>
    <recommendedName>
        <fullName evidence="4">TRP C-terminal domain-containing protein</fullName>
    </recommendedName>
</protein>
<evidence type="ECO:0000313" key="5">
    <source>
        <dbReference type="EMBL" id="KTB39788.1"/>
    </source>
</evidence>
<feature type="region of interest" description="Disordered" evidence="1">
    <location>
        <begin position="811"/>
        <end position="915"/>
    </location>
</feature>
<reference evidence="5 6" key="1">
    <citation type="submission" date="2015-12" db="EMBL/GenBank/DDBJ databases">
        <title>Draft genome sequence of Moniliophthora roreri, the causal agent of frosty pod rot of cacao.</title>
        <authorList>
            <person name="Aime M.C."/>
            <person name="Diaz-Valderrama J.R."/>
            <person name="Kijpornyongpan T."/>
            <person name="Phillips-Mora W."/>
        </authorList>
    </citation>
    <scope>NUCLEOTIDE SEQUENCE [LARGE SCALE GENOMIC DNA]</scope>
    <source>
        <strain evidence="5 6">MCA 2952</strain>
    </source>
</reference>
<feature type="transmembrane region" description="Helical" evidence="2">
    <location>
        <begin position="574"/>
        <end position="593"/>
    </location>
</feature>
<feature type="transmembrane region" description="Helical" evidence="2">
    <location>
        <begin position="515"/>
        <end position="541"/>
    </location>
</feature>
<feature type="region of interest" description="Disordered" evidence="1">
    <location>
        <begin position="722"/>
        <end position="794"/>
    </location>
</feature>
<dbReference type="InterPro" id="IPR010308">
    <property type="entry name" value="TRP_C"/>
</dbReference>